<evidence type="ECO:0000256" key="15">
    <source>
        <dbReference type="ARBA" id="ARBA00023002"/>
    </source>
</evidence>
<dbReference type="SUPFAM" id="SSF50692">
    <property type="entry name" value="ADC-like"/>
    <property type="match status" value="1"/>
</dbReference>
<dbReference type="PANTHER" id="PTHR43105">
    <property type="entry name" value="RESPIRATORY NITRATE REDUCTASE"/>
    <property type="match status" value="1"/>
</dbReference>
<keyword evidence="12" id="KW-0274">FAD</keyword>
<dbReference type="InterPro" id="IPR006656">
    <property type="entry name" value="Mopterin_OxRdtase"/>
</dbReference>
<dbReference type="Gene3D" id="1.20.990.10">
    <property type="entry name" value="NADPH-cytochrome p450 Reductase, Chain A, domain 3"/>
    <property type="match status" value="1"/>
</dbReference>
<evidence type="ECO:0000259" key="23">
    <source>
        <dbReference type="PROSITE" id="PS51669"/>
    </source>
</evidence>
<dbReference type="Pfam" id="PF00175">
    <property type="entry name" value="NAD_binding_1"/>
    <property type="match status" value="1"/>
</dbReference>
<evidence type="ECO:0000256" key="13">
    <source>
        <dbReference type="ARBA" id="ARBA00022857"/>
    </source>
</evidence>
<dbReference type="InterPro" id="IPR017927">
    <property type="entry name" value="FAD-bd_FR_type"/>
</dbReference>
<evidence type="ECO:0000256" key="4">
    <source>
        <dbReference type="ARBA" id="ARBA00001974"/>
    </source>
</evidence>
<evidence type="ECO:0000256" key="10">
    <source>
        <dbReference type="ARBA" id="ARBA00022643"/>
    </source>
</evidence>
<evidence type="ECO:0000256" key="3">
    <source>
        <dbReference type="ARBA" id="ARBA00001966"/>
    </source>
</evidence>
<dbReference type="Gene3D" id="2.40.30.10">
    <property type="entry name" value="Translation factors"/>
    <property type="match status" value="1"/>
</dbReference>
<dbReference type="InterPro" id="IPR006655">
    <property type="entry name" value="Mopterin_OxRdtase_prok_CS"/>
</dbReference>
<evidence type="ECO:0000256" key="17">
    <source>
        <dbReference type="ARBA" id="ARBA00023014"/>
    </source>
</evidence>
<comment type="cofactor">
    <cofactor evidence="4">
        <name>FAD</name>
        <dbReference type="ChEBI" id="CHEBI:57692"/>
    </cofactor>
</comment>
<dbReference type="PRINTS" id="PR00371">
    <property type="entry name" value="FPNCR"/>
</dbReference>
<comment type="cofactor">
    <cofactor evidence="3">
        <name>[4Fe-4S] cluster</name>
        <dbReference type="ChEBI" id="CHEBI:49883"/>
    </cofactor>
</comment>
<dbReference type="PROSITE" id="PS50902">
    <property type="entry name" value="FLAVODOXIN_LIKE"/>
    <property type="match status" value="1"/>
</dbReference>
<dbReference type="Gene3D" id="2.20.25.90">
    <property type="entry name" value="ADC-like domains"/>
    <property type="match status" value="1"/>
</dbReference>
<evidence type="ECO:0000259" key="22">
    <source>
        <dbReference type="PROSITE" id="PS51384"/>
    </source>
</evidence>
<dbReference type="Gene3D" id="3.40.50.80">
    <property type="entry name" value="Nucleotide-binding domain of ferredoxin-NADP reductase (FNR) module"/>
    <property type="match status" value="1"/>
</dbReference>
<dbReference type="InterPro" id="IPR050123">
    <property type="entry name" value="Prok_molybdopt-oxidoreductase"/>
</dbReference>
<keyword evidence="15" id="KW-0560">Oxidoreductase</keyword>
<dbReference type="InterPro" id="IPR001433">
    <property type="entry name" value="OxRdtase_FAD/NAD-bd"/>
</dbReference>
<dbReference type="InterPro" id="IPR017938">
    <property type="entry name" value="Riboflavin_synthase-like_b-brl"/>
</dbReference>
<evidence type="ECO:0000256" key="7">
    <source>
        <dbReference type="ARBA" id="ARBA00022485"/>
    </source>
</evidence>
<gene>
    <name evidence="24" type="ORF">Y88_3469</name>
</gene>
<dbReference type="GO" id="GO:0010181">
    <property type="term" value="F:FMN binding"/>
    <property type="evidence" value="ECO:0007669"/>
    <property type="project" value="InterPro"/>
</dbReference>
<comment type="similarity">
    <text evidence="5">Belongs to the prokaryotic molybdopterin-containing oxidoreductase family. NasA/NapA/NarB subfamily.</text>
</comment>
<dbReference type="OrthoDB" id="9816402at2"/>
<dbReference type="GO" id="GO:0045333">
    <property type="term" value="P:cellular respiration"/>
    <property type="evidence" value="ECO:0007669"/>
    <property type="project" value="UniProtKB-ARBA"/>
</dbReference>
<evidence type="ECO:0000256" key="1">
    <source>
        <dbReference type="ARBA" id="ARBA00001917"/>
    </source>
</evidence>
<dbReference type="Pfam" id="PF00384">
    <property type="entry name" value="Molybdopterin"/>
    <property type="match status" value="1"/>
</dbReference>
<comment type="caution">
    <text evidence="24">The sequence shown here is derived from an EMBL/GenBank/DDBJ whole genome shotgun (WGS) entry which is preliminary data.</text>
</comment>
<dbReference type="Pfam" id="PF01568">
    <property type="entry name" value="Molydop_binding"/>
    <property type="match status" value="1"/>
</dbReference>
<dbReference type="EMBL" id="AEWJ01000002">
    <property type="protein sequence ID" value="EGD60965.1"/>
    <property type="molecule type" value="Genomic_DNA"/>
</dbReference>
<reference evidence="24 25" key="1">
    <citation type="journal article" date="2012" name="J. Bacteriol.">
        <title>Draft Genome Sequence of Novosphingobium nitrogenifigens Y88T.</title>
        <authorList>
            <person name="Strabala T.J."/>
            <person name="Macdonald L."/>
            <person name="Liu V."/>
            <person name="Smit A.M."/>
        </authorList>
    </citation>
    <scope>NUCLEOTIDE SEQUENCE [LARGE SCALE GENOMIC DNA]</scope>
    <source>
        <strain evidence="24 25">DSM 19370</strain>
    </source>
</reference>
<comment type="cofactor">
    <cofactor evidence="2">
        <name>Mo-bis(molybdopterin guanine dinucleotide)</name>
        <dbReference type="ChEBI" id="CHEBI:60539"/>
    </cofactor>
</comment>
<evidence type="ECO:0000256" key="20">
    <source>
        <dbReference type="ARBA" id="ARBA00052219"/>
    </source>
</evidence>
<dbReference type="CDD" id="cd06199">
    <property type="entry name" value="SiR"/>
    <property type="match status" value="1"/>
</dbReference>
<keyword evidence="17" id="KW-0411">Iron-sulfur</keyword>
<keyword evidence="7" id="KW-0004">4Fe-4S</keyword>
<dbReference type="CDD" id="cd02754">
    <property type="entry name" value="MopB_Nitrate-R-NapA-like"/>
    <property type="match status" value="1"/>
</dbReference>
<evidence type="ECO:0000256" key="16">
    <source>
        <dbReference type="ARBA" id="ARBA00023004"/>
    </source>
</evidence>
<dbReference type="GO" id="GO:0004783">
    <property type="term" value="F:sulfite reductase (NADPH) activity"/>
    <property type="evidence" value="ECO:0007669"/>
    <property type="project" value="UniProtKB-EC"/>
</dbReference>
<dbReference type="Gene3D" id="3.40.50.740">
    <property type="match status" value="1"/>
</dbReference>
<feature type="domain" description="4Fe-4S Mo/W bis-MGD-type" evidence="23">
    <location>
        <begin position="3"/>
        <end position="59"/>
    </location>
</feature>
<keyword evidence="13" id="KW-0521">NADP</keyword>
<dbReference type="InterPro" id="IPR023173">
    <property type="entry name" value="NADPH_Cyt_P450_Rdtase_alpha"/>
</dbReference>
<feature type="domain" description="FAD-binding FR-type" evidence="22">
    <location>
        <begin position="994"/>
        <end position="1210"/>
    </location>
</feature>
<evidence type="ECO:0000256" key="9">
    <source>
        <dbReference type="ARBA" id="ARBA00022630"/>
    </source>
</evidence>
<dbReference type="GO" id="GO:0046872">
    <property type="term" value="F:metal ion binding"/>
    <property type="evidence" value="ECO:0007669"/>
    <property type="project" value="UniProtKB-KW"/>
</dbReference>
<dbReference type="GO" id="GO:0051539">
    <property type="term" value="F:4 iron, 4 sulfur cluster binding"/>
    <property type="evidence" value="ECO:0007669"/>
    <property type="project" value="UniProtKB-KW"/>
</dbReference>
<dbReference type="HOGENOM" id="CLU_000422_6_2_5"/>
<dbReference type="CDD" id="cd02791">
    <property type="entry name" value="MopB_CT_Nitrate-R-NapA-like"/>
    <property type="match status" value="1"/>
</dbReference>
<evidence type="ECO:0000313" key="24">
    <source>
        <dbReference type="EMBL" id="EGD60965.1"/>
    </source>
</evidence>
<keyword evidence="14" id="KW-0813">Transport</keyword>
<dbReference type="InterPro" id="IPR041957">
    <property type="entry name" value="CT_Nitrate-R-NapA-like"/>
</dbReference>
<evidence type="ECO:0000256" key="5">
    <source>
        <dbReference type="ARBA" id="ARBA00008747"/>
    </source>
</evidence>
<evidence type="ECO:0000256" key="11">
    <source>
        <dbReference type="ARBA" id="ARBA00022723"/>
    </source>
</evidence>
<evidence type="ECO:0000256" key="18">
    <source>
        <dbReference type="ARBA" id="ARBA00023063"/>
    </source>
</evidence>
<dbReference type="SUPFAM" id="SSF53706">
    <property type="entry name" value="Formate dehydrogenase/DMSO reductase, domains 1-3"/>
    <property type="match status" value="1"/>
</dbReference>
<keyword evidence="25" id="KW-1185">Reference proteome</keyword>
<dbReference type="EC" id="1.8.1.2" evidence="6"/>
<evidence type="ECO:0000256" key="8">
    <source>
        <dbReference type="ARBA" id="ARBA00022505"/>
    </source>
</evidence>
<dbReference type="Pfam" id="PF00667">
    <property type="entry name" value="FAD_binding_1"/>
    <property type="match status" value="1"/>
</dbReference>
<dbReference type="InterPro" id="IPR008254">
    <property type="entry name" value="Flavodoxin/NO_synth"/>
</dbReference>
<evidence type="ECO:0000256" key="6">
    <source>
        <dbReference type="ARBA" id="ARBA00012604"/>
    </source>
</evidence>
<sequence length="1361" mass="146913">MTTKQAKSVCPYCGVGCGIVFDVAEGRIVKVSGDKSHPANFGRLCTKGNSCHVPVTAEGRADRAYVRLSEGRDHGAVPMDEAIARTAQGLRTIIDRDGPDAVSFYVSGQMSIEAQYLANKLCKGFIGTNNIESNSRLCMASAATGYKLSLGADAPPGSYQDFDKADLFFVIGANMADCHPILFLRMMDRVKAGAKLIVVDPRRNATADKADLFLQVRPGTDLALLNGLLRLLVENDAIDRDFIDLHTQGWDAMPAFLADYDVDTVAGITGLAPDDLRKAAQWIGAAGAWMSCWTMGLNQSTHGTWNTNAICNLHLATGAILKPGSGPFSLTGQPNAMGGREMGYMGPGLPGQRSTMSEADRAFVEAEWGIAPGTLRKEAGQGTIAMFDDMAAGQIKACWIICTNPVASVSNRAKVIAGLEAAELVITQDAFLETETNRFADIILPGALWAEADGVMINSERNMTLARQAVAPPGEAMADWEIIARVACAMGYAKAFTYANAAEVFDEIRRFSNPATGYDVRGVSHQRLRETPLQWPCPPEGESDRNPIRYLNDGISQTLRRDEDGTVPPVAFPTPQGRGIFLARPHMAPAEMPDGDFPMVLNTGRLQHQWHTLTKTGKVPTLNKLNPGPFVELHPDDAQELGIADRDRVEVRSRRGRAVLPAVVTDRVAPGACFAPFHWNDVFGEDLCINAVTSDAIDAQSMQPEFKFAAVALTRVGGPIEDETAGTAPAPLAHLPESASMPDIADVLAGFLRLPSRPPEFPEQEQQYLAGFVAGLRLDTAPCADAMPIVPDNAPLARERRDYVNGLLAGMLARVPVARAMPGTVAHGPEIRVIWASQTGTTESYAEHCAAELTRRGFAVRLCPMDDVTPGDLAGPALFLASTFGDGDPPDNGATFWQALSSPTAPECPDLAFAVLAFGDSSYDRFCGFGQALDARLAELGGTRLIARVDCEPDYEDAAAAWLDAVAGTLAPAGAEPVVAEAKAAPAGAKYGRKTPFSTALVTNRLLSGAGSQKEVRQFGFDLADSDFSYEAGDALGVWPSNCPDLAAELIARVGASPDAAVVVPGQGEMPLDEALVRHLDIARVSRSFLEMVAEHRPDAPFAPLLAQDRKADCENWTYGRQVPDVLDHAPLVLSGQDLVDALKPLQPRLYSISSSPRVCPDEVQLTVSVVRWMQEGRLRKGVCSSYLADRAGGEASRIFLQASPHFRPPADTDRPAIMVGPGTGIAPFRAFLQDRQAQGAGGANWLFFGEQHAASDFYYHDEIEAWHRDGHLDRLSLAFSRDTAQKVYVQHRMIEEGAQLWRWLAEGAHFYVCGDASRMARDVDTALHRIIADHGNMTEDAARDFVTAMQKDKRYVRDVY</sequence>
<organism evidence="24 25">
    <name type="scientific">Novosphingobium nitrogenifigens DSM 19370</name>
    <dbReference type="NCBI Taxonomy" id="983920"/>
    <lineage>
        <taxon>Bacteria</taxon>
        <taxon>Pseudomonadati</taxon>
        <taxon>Pseudomonadota</taxon>
        <taxon>Alphaproteobacteria</taxon>
        <taxon>Sphingomonadales</taxon>
        <taxon>Sphingomonadaceae</taxon>
        <taxon>Novosphingobium</taxon>
    </lineage>
</organism>
<keyword evidence="9" id="KW-0285">Flavoprotein</keyword>
<evidence type="ECO:0000313" key="25">
    <source>
        <dbReference type="Proteomes" id="UP000004728"/>
    </source>
</evidence>
<dbReference type="Pfam" id="PF00258">
    <property type="entry name" value="Flavodoxin_1"/>
    <property type="match status" value="1"/>
</dbReference>
<dbReference type="SUPFAM" id="SSF63380">
    <property type="entry name" value="Riboflavin synthase domain-like"/>
    <property type="match status" value="1"/>
</dbReference>
<dbReference type="eggNOG" id="COG0369">
    <property type="taxonomic scope" value="Bacteria"/>
</dbReference>
<dbReference type="STRING" id="983920.Y88_3469"/>
<dbReference type="PROSITE" id="PS51384">
    <property type="entry name" value="FAD_FR"/>
    <property type="match status" value="1"/>
</dbReference>
<dbReference type="Gene3D" id="3.40.50.360">
    <property type="match status" value="1"/>
</dbReference>
<dbReference type="RefSeq" id="WP_008071908.1">
    <property type="nucleotide sequence ID" value="NZ_AQWK01000014.1"/>
</dbReference>
<dbReference type="GO" id="GO:0043546">
    <property type="term" value="F:molybdopterin cofactor binding"/>
    <property type="evidence" value="ECO:0007669"/>
    <property type="project" value="InterPro"/>
</dbReference>
<dbReference type="InterPro" id="IPR029039">
    <property type="entry name" value="Flavoprotein-like_sf"/>
</dbReference>
<keyword evidence="18" id="KW-0534">Nitrate assimilation</keyword>
<dbReference type="PROSITE" id="PS00932">
    <property type="entry name" value="MOLYBDOPTERIN_PROK_3"/>
    <property type="match status" value="1"/>
</dbReference>
<proteinExistence type="inferred from homology"/>
<evidence type="ECO:0000259" key="21">
    <source>
        <dbReference type="PROSITE" id="PS50902"/>
    </source>
</evidence>
<dbReference type="Gene3D" id="2.40.40.20">
    <property type="match status" value="1"/>
</dbReference>
<dbReference type="InterPro" id="IPR001709">
    <property type="entry name" value="Flavoprot_Pyr_Nucl_cyt_Rdtase"/>
</dbReference>
<dbReference type="SMART" id="SM00926">
    <property type="entry name" value="Molybdop_Fe4S4"/>
    <property type="match status" value="1"/>
</dbReference>
<dbReference type="InterPro" id="IPR006963">
    <property type="entry name" value="Mopterin_OxRdtase_4Fe-4S_dom"/>
</dbReference>
<dbReference type="PRINTS" id="PR00369">
    <property type="entry name" value="FLAVODOXIN"/>
</dbReference>
<protein>
    <recommendedName>
        <fullName evidence="6">assimilatory sulfite reductase (NADPH)</fullName>
        <ecNumber evidence="6">1.8.1.2</ecNumber>
    </recommendedName>
</protein>
<dbReference type="SUPFAM" id="SSF52218">
    <property type="entry name" value="Flavoproteins"/>
    <property type="match status" value="1"/>
</dbReference>
<evidence type="ECO:0000256" key="14">
    <source>
        <dbReference type="ARBA" id="ARBA00022982"/>
    </source>
</evidence>
<dbReference type="InterPro" id="IPR009010">
    <property type="entry name" value="Asp_de-COase-like_dom_sf"/>
</dbReference>
<dbReference type="InterPro" id="IPR039261">
    <property type="entry name" value="FNR_nucleotide-bd"/>
</dbReference>
<keyword evidence="8" id="KW-0500">Molybdenum</keyword>
<dbReference type="Pfam" id="PF04879">
    <property type="entry name" value="Molybdop_Fe4S4"/>
    <property type="match status" value="1"/>
</dbReference>
<name>F1Z348_9SPHN</name>
<keyword evidence="19" id="KW-0198">Cysteine biosynthesis</keyword>
<keyword evidence="11" id="KW-0479">Metal-binding</keyword>
<dbReference type="InterPro" id="IPR001094">
    <property type="entry name" value="Flavdoxin-like"/>
</dbReference>
<dbReference type="GO" id="GO:0019344">
    <property type="term" value="P:cysteine biosynthetic process"/>
    <property type="evidence" value="ECO:0007669"/>
    <property type="project" value="UniProtKB-KW"/>
</dbReference>
<keyword evidence="10" id="KW-0288">FMN</keyword>
<keyword evidence="14" id="KW-0249">Electron transport</keyword>
<dbReference type="FunFam" id="3.40.50.80:FF:000001">
    <property type="entry name" value="NADPH--cytochrome P450 reductase 1"/>
    <property type="match status" value="1"/>
</dbReference>
<dbReference type="GO" id="GO:0042128">
    <property type="term" value="P:nitrate assimilation"/>
    <property type="evidence" value="ECO:0007669"/>
    <property type="project" value="UniProtKB-KW"/>
</dbReference>
<evidence type="ECO:0000256" key="12">
    <source>
        <dbReference type="ARBA" id="ARBA00022827"/>
    </source>
</evidence>
<keyword evidence="16" id="KW-0408">Iron</keyword>
<dbReference type="Gene3D" id="3.40.228.10">
    <property type="entry name" value="Dimethylsulfoxide Reductase, domain 2"/>
    <property type="match status" value="1"/>
</dbReference>
<dbReference type="GO" id="GO:0016020">
    <property type="term" value="C:membrane"/>
    <property type="evidence" value="ECO:0007669"/>
    <property type="project" value="TreeGrafter"/>
</dbReference>
<dbReference type="InterPro" id="IPR003097">
    <property type="entry name" value="CysJ-like_FAD-binding"/>
</dbReference>
<dbReference type="GO" id="GO:1990204">
    <property type="term" value="C:oxidoreductase complex"/>
    <property type="evidence" value="ECO:0007669"/>
    <property type="project" value="UniProtKB-ARBA"/>
</dbReference>
<evidence type="ECO:0000256" key="2">
    <source>
        <dbReference type="ARBA" id="ARBA00001942"/>
    </source>
</evidence>
<comment type="catalytic activity">
    <reaction evidence="20">
        <text>hydrogen sulfide + 3 NADP(+) + 3 H2O = sulfite + 3 NADPH + 4 H(+)</text>
        <dbReference type="Rhea" id="RHEA:13801"/>
        <dbReference type="ChEBI" id="CHEBI:15377"/>
        <dbReference type="ChEBI" id="CHEBI:15378"/>
        <dbReference type="ChEBI" id="CHEBI:17359"/>
        <dbReference type="ChEBI" id="CHEBI:29919"/>
        <dbReference type="ChEBI" id="CHEBI:57783"/>
        <dbReference type="ChEBI" id="CHEBI:58349"/>
        <dbReference type="EC" id="1.8.1.2"/>
    </reaction>
</comment>
<dbReference type="FunCoup" id="F1Z348">
    <property type="interactions" value="68"/>
</dbReference>
<accession>F1Z348</accession>
<evidence type="ECO:0000256" key="19">
    <source>
        <dbReference type="ARBA" id="ARBA00023192"/>
    </source>
</evidence>
<dbReference type="InParanoid" id="F1Z348"/>
<dbReference type="Proteomes" id="UP000004728">
    <property type="component" value="Unassembled WGS sequence"/>
</dbReference>
<comment type="cofactor">
    <cofactor evidence="1">
        <name>FMN</name>
        <dbReference type="ChEBI" id="CHEBI:58210"/>
    </cofactor>
</comment>
<dbReference type="SUPFAM" id="SSF52343">
    <property type="entry name" value="Ferredoxin reductase-like, C-terminal NADP-linked domain"/>
    <property type="match status" value="1"/>
</dbReference>
<dbReference type="PROSITE" id="PS51669">
    <property type="entry name" value="4FE4S_MOW_BIS_MGD"/>
    <property type="match status" value="1"/>
</dbReference>
<feature type="domain" description="Flavodoxin-like" evidence="21">
    <location>
        <begin position="831"/>
        <end position="967"/>
    </location>
</feature>
<dbReference type="PANTHER" id="PTHR43105:SF9">
    <property type="entry name" value="NADPH-FE(3+) OXIDOREDUCTASE SUBUNIT ALPHA"/>
    <property type="match status" value="1"/>
</dbReference>
<keyword evidence="19" id="KW-0028">Amino-acid biosynthesis</keyword>
<dbReference type="eggNOG" id="COG0243">
    <property type="taxonomic scope" value="Bacteria"/>
</dbReference>
<dbReference type="InterPro" id="IPR006657">
    <property type="entry name" value="MoPterin_dinucl-bd_dom"/>
</dbReference>